<dbReference type="AlphaFoldDB" id="A0A150TG71"/>
<dbReference type="EMBL" id="JEME01002630">
    <property type="protein sequence ID" value="KYG03671.1"/>
    <property type="molecule type" value="Genomic_DNA"/>
</dbReference>
<dbReference type="PANTHER" id="PTHR43711">
    <property type="entry name" value="TWO-COMPONENT HISTIDINE KINASE"/>
    <property type="match status" value="1"/>
</dbReference>
<dbReference type="CDD" id="cd00075">
    <property type="entry name" value="HATPase"/>
    <property type="match status" value="1"/>
</dbReference>
<dbReference type="SUPFAM" id="SSF55874">
    <property type="entry name" value="ATPase domain of HSP90 chaperone/DNA topoisomerase II/histidine kinase"/>
    <property type="match status" value="1"/>
</dbReference>
<dbReference type="InterPro" id="IPR005467">
    <property type="entry name" value="His_kinase_dom"/>
</dbReference>
<evidence type="ECO:0000259" key="6">
    <source>
        <dbReference type="PROSITE" id="PS50109"/>
    </source>
</evidence>
<dbReference type="Proteomes" id="UP000075502">
    <property type="component" value="Unassembled WGS sequence"/>
</dbReference>
<proteinExistence type="predicted"/>
<dbReference type="InterPro" id="IPR036890">
    <property type="entry name" value="HATPase_C_sf"/>
</dbReference>
<dbReference type="PANTHER" id="PTHR43711:SF31">
    <property type="entry name" value="HISTIDINE KINASE"/>
    <property type="match status" value="1"/>
</dbReference>
<dbReference type="SMART" id="SM00387">
    <property type="entry name" value="HATPase_c"/>
    <property type="match status" value="1"/>
</dbReference>
<keyword evidence="3" id="KW-0808">Transferase</keyword>
<keyword evidence="4" id="KW-0418">Kinase</keyword>
<dbReference type="Gene3D" id="3.30.565.10">
    <property type="entry name" value="Histidine kinase-like ATPase, C-terminal domain"/>
    <property type="match status" value="1"/>
</dbReference>
<accession>A0A150TG71</accession>
<reference evidence="7 8" key="1">
    <citation type="submission" date="2014-02" db="EMBL/GenBank/DDBJ databases">
        <title>The small core and large imbalanced accessory genome model reveals a collaborative survival strategy of Sorangium cellulosum strains in nature.</title>
        <authorList>
            <person name="Han K."/>
            <person name="Peng R."/>
            <person name="Blom J."/>
            <person name="Li Y.-Z."/>
        </authorList>
    </citation>
    <scope>NUCLEOTIDE SEQUENCE [LARGE SCALE GENOMIC DNA]</scope>
    <source>
        <strain evidence="7 8">So0007-03</strain>
    </source>
</reference>
<evidence type="ECO:0000256" key="1">
    <source>
        <dbReference type="ARBA" id="ARBA00000085"/>
    </source>
</evidence>
<keyword evidence="5" id="KW-0902">Two-component regulatory system</keyword>
<dbReference type="InterPro" id="IPR050736">
    <property type="entry name" value="Sensor_HK_Regulatory"/>
</dbReference>
<evidence type="ECO:0000313" key="7">
    <source>
        <dbReference type="EMBL" id="KYG03671.1"/>
    </source>
</evidence>
<organism evidence="7 8">
    <name type="scientific">Sorangium cellulosum</name>
    <name type="common">Polyangium cellulosum</name>
    <dbReference type="NCBI Taxonomy" id="56"/>
    <lineage>
        <taxon>Bacteria</taxon>
        <taxon>Pseudomonadati</taxon>
        <taxon>Myxococcota</taxon>
        <taxon>Polyangia</taxon>
        <taxon>Polyangiales</taxon>
        <taxon>Polyangiaceae</taxon>
        <taxon>Sorangium</taxon>
    </lineage>
</organism>
<evidence type="ECO:0000313" key="8">
    <source>
        <dbReference type="Proteomes" id="UP000075502"/>
    </source>
</evidence>
<comment type="catalytic activity">
    <reaction evidence="1">
        <text>ATP + protein L-histidine = ADP + protein N-phospho-L-histidine.</text>
        <dbReference type="EC" id="2.7.13.3"/>
    </reaction>
</comment>
<sequence>MDRLSLEVAEVDLVAVVRDVLARLTLELSRAGCSVSLRDCGRIVGRWDRARVEQIVTSLLANAMKFGAGKPVEIFVSEEAGTARLSVKDQGIGIDPARQEQIFERFGRAVSDRHYGGLGLGLYMSRRIADAHGGSIRVRSALGAGATFLVELPCAGPPRAGAPSSPPG</sequence>
<evidence type="ECO:0000256" key="5">
    <source>
        <dbReference type="ARBA" id="ARBA00023012"/>
    </source>
</evidence>
<dbReference type="PROSITE" id="PS50109">
    <property type="entry name" value="HIS_KIN"/>
    <property type="match status" value="1"/>
</dbReference>
<gene>
    <name evidence="7" type="ORF">BE21_50500</name>
</gene>
<dbReference type="EC" id="2.7.13.3" evidence="2"/>
<evidence type="ECO:0000256" key="3">
    <source>
        <dbReference type="ARBA" id="ARBA00022679"/>
    </source>
</evidence>
<dbReference type="PRINTS" id="PR00344">
    <property type="entry name" value="BCTRLSENSOR"/>
</dbReference>
<dbReference type="InterPro" id="IPR003594">
    <property type="entry name" value="HATPase_dom"/>
</dbReference>
<name>A0A150TG71_SORCE</name>
<comment type="caution">
    <text evidence="7">The sequence shown here is derived from an EMBL/GenBank/DDBJ whole genome shotgun (WGS) entry which is preliminary data.</text>
</comment>
<dbReference type="GO" id="GO:0000160">
    <property type="term" value="P:phosphorelay signal transduction system"/>
    <property type="evidence" value="ECO:0007669"/>
    <property type="project" value="UniProtKB-KW"/>
</dbReference>
<evidence type="ECO:0000256" key="2">
    <source>
        <dbReference type="ARBA" id="ARBA00012438"/>
    </source>
</evidence>
<evidence type="ECO:0000256" key="4">
    <source>
        <dbReference type="ARBA" id="ARBA00022777"/>
    </source>
</evidence>
<feature type="domain" description="Histidine kinase" evidence="6">
    <location>
        <begin position="1"/>
        <end position="156"/>
    </location>
</feature>
<protein>
    <recommendedName>
        <fullName evidence="2">histidine kinase</fullName>
        <ecNumber evidence="2">2.7.13.3</ecNumber>
    </recommendedName>
</protein>
<dbReference type="InterPro" id="IPR004358">
    <property type="entry name" value="Sig_transdc_His_kin-like_C"/>
</dbReference>
<dbReference type="Pfam" id="PF02518">
    <property type="entry name" value="HATPase_c"/>
    <property type="match status" value="1"/>
</dbReference>
<dbReference type="GO" id="GO:0004673">
    <property type="term" value="F:protein histidine kinase activity"/>
    <property type="evidence" value="ECO:0007669"/>
    <property type="project" value="UniProtKB-EC"/>
</dbReference>